<dbReference type="InterPro" id="IPR002110">
    <property type="entry name" value="Ankyrin_rpt"/>
</dbReference>
<dbReference type="Proteomes" id="UP000236749">
    <property type="component" value="Segment"/>
</dbReference>
<evidence type="ECO:0000313" key="1">
    <source>
        <dbReference type="EMBL" id="AGD92900.1"/>
    </source>
</evidence>
<evidence type="ECO:0000313" key="2">
    <source>
        <dbReference type="Proteomes" id="UP000236749"/>
    </source>
</evidence>
<proteinExistence type="predicted"/>
<dbReference type="InterPro" id="IPR036770">
    <property type="entry name" value="Ankyrin_rpt-contain_sf"/>
</dbReference>
<name>L7XZN0_9VIRU</name>
<dbReference type="Pfam" id="PF12796">
    <property type="entry name" value="Ank_2"/>
    <property type="match status" value="1"/>
</dbReference>
<accession>L7XZN0</accession>
<dbReference type="SUPFAM" id="SSF48403">
    <property type="entry name" value="Ankyrin repeat"/>
    <property type="match status" value="1"/>
</dbReference>
<sequence length="327" mass="38602">MRISRINHNDLFAIVIKLRQYIQDNKINNEIDNGIINYQDVIDLIDSMIENKTSQTNFSTHTFNTFTDISLIYYANKINNTNIFKSYIFYNCDNEYYTYFALSIGAIDTFKWLVSHGFSYNMSEILNYLQKNCGMCIFGKIFDDDLLNVDDSIINNAVTAAYSNEIEKYVDYFIRSNHMIKIIRENIIDVIEYAVKINNCDIIKILVKKFTFWANDYQKIFIQAVKNNNIMIIKTLLHSIMYRTNKETLIGFNNNEALKYAIMMKNYDIIKLLIDYNVQTDHLIKYHIEGTLDIKNDDHLDKINKYIDKKLCNKCSKKYQKIVIISL</sequence>
<protein>
    <submittedName>
        <fullName evidence="1">Putative ankyrin repeat protein</fullName>
    </submittedName>
</protein>
<dbReference type="Gene3D" id="1.25.40.20">
    <property type="entry name" value="Ankyrin repeat-containing domain"/>
    <property type="match status" value="1"/>
</dbReference>
<reference evidence="1 2" key="1">
    <citation type="journal article" date="2013" name="Clin. Infect. Dis.">
        <title>First isolation of Mimivirus in a patient with pneumonia.</title>
        <authorList>
            <person name="Saadi H."/>
            <person name="Pagnier I."/>
            <person name="Colson P."/>
            <person name="Cherif J.K."/>
            <person name="Beji M."/>
            <person name="Boughalmi M."/>
            <person name="Azza S."/>
            <person name="Armstrong N."/>
            <person name="Robert C."/>
            <person name="Fournous G."/>
            <person name="La Scola B."/>
            <person name="Raoult D."/>
        </authorList>
    </citation>
    <scope>NUCLEOTIDE SEQUENCE [LARGE SCALE GENOMIC DNA]</scope>
    <source>
        <strain evidence="1">LBA111</strain>
    </source>
</reference>
<gene>
    <name evidence="1" type="ORF">LBA_00982</name>
</gene>
<organism evidence="1 2">
    <name type="scientific">Megavirus lba</name>
    <dbReference type="NCBI Taxonomy" id="1235314"/>
    <lineage>
        <taxon>Viruses</taxon>
        <taxon>Varidnaviria</taxon>
        <taxon>Bamfordvirae</taxon>
        <taxon>Nucleocytoviricota</taxon>
        <taxon>Megaviricetes</taxon>
        <taxon>Imitervirales</taxon>
        <taxon>Mimiviridae</taxon>
        <taxon>Megamimivirinae</taxon>
        <taxon>Megavirus</taxon>
        <taxon>Megavirus chilense</taxon>
    </lineage>
</organism>
<dbReference type="EMBL" id="JX885207">
    <property type="protein sequence ID" value="AGD92900.1"/>
    <property type="molecule type" value="Genomic_DNA"/>
</dbReference>